<dbReference type="RefSeq" id="WP_204286916.1">
    <property type="nucleotide sequence ID" value="NZ_BAABEJ010000016.1"/>
</dbReference>
<dbReference type="InterPro" id="IPR016194">
    <property type="entry name" value="SPOC-like_C_dom_sf"/>
</dbReference>
<keyword evidence="1 3" id="KW-0238">DNA-binding</keyword>
<evidence type="ECO:0000313" key="7">
    <source>
        <dbReference type="Proteomes" id="UP000651728"/>
    </source>
</evidence>
<keyword evidence="7" id="KW-1185">Reference proteome</keyword>
<dbReference type="InterPro" id="IPR006164">
    <property type="entry name" value="DNA_bd_Ku70/Ku80"/>
</dbReference>
<sequence>MRSIWKGAISFGLVTIPIKLYSATEQKDVSFHQVHREDGGRIKYKRVCSVDGEEVPYADIAKGYELPTGEMVVLTDDDFADLPLTTSRRIDVLQFTPADQIDPIYFAKSYYLEPDGQGAKPYVLLRDALERSGQVAVVKIALRQRESLAALRVRDGVFVLETMLWPDEIREADFGFLEEDVPVRPQELKMAESLIDTMVADFDPAEYTDAYREALQEVIEAKVAGREIVAPEAPAEQGPAVDLMAALRASVEAAKRERQGAEAAKPQERTAAKSAAGSSAKSAGKSAAKPAAKSAAKSDGKAASDGAEEESAPRKRKTRRSA</sequence>
<evidence type="ECO:0000256" key="1">
    <source>
        <dbReference type="ARBA" id="ARBA00023125"/>
    </source>
</evidence>
<keyword evidence="3" id="KW-0234">DNA repair</keyword>
<comment type="subunit">
    <text evidence="3">Homodimer. Interacts with LigD.</text>
</comment>
<organism evidence="6 7">
    <name type="scientific">Microbispora amethystogenes</name>
    <dbReference type="NCBI Taxonomy" id="1427754"/>
    <lineage>
        <taxon>Bacteria</taxon>
        <taxon>Bacillati</taxon>
        <taxon>Actinomycetota</taxon>
        <taxon>Actinomycetes</taxon>
        <taxon>Streptosporangiales</taxon>
        <taxon>Streptosporangiaceae</taxon>
        <taxon>Microbispora</taxon>
    </lineage>
</organism>
<comment type="caution">
    <text evidence="6">The sequence shown here is derived from an EMBL/GenBank/DDBJ whole genome shotgun (WGS) entry which is preliminary data.</text>
</comment>
<comment type="function">
    <text evidence="3">With LigD forms a non-homologous end joining (NHEJ) DNA repair enzyme, which repairs dsDNA breaks with reduced fidelity. Binds linear dsDNA with 5'- and 3'- overhangs but not closed circular dsDNA nor ssDNA. Recruits and stimulates the ligase activity of LigD.</text>
</comment>
<dbReference type="CDD" id="cd00789">
    <property type="entry name" value="KU_like"/>
    <property type="match status" value="1"/>
</dbReference>
<comment type="similarity">
    <text evidence="3">Belongs to the prokaryotic Ku family.</text>
</comment>
<dbReference type="EMBL" id="BOOB01000030">
    <property type="protein sequence ID" value="GIH34043.1"/>
    <property type="molecule type" value="Genomic_DNA"/>
</dbReference>
<name>A0ABQ4FGY4_9ACTN</name>
<evidence type="ECO:0000256" key="4">
    <source>
        <dbReference type="SAM" id="MobiDB-lite"/>
    </source>
</evidence>
<keyword evidence="2 3" id="KW-0233">DNA recombination</keyword>
<dbReference type="SMART" id="SM00559">
    <property type="entry name" value="Ku78"/>
    <property type="match status" value="1"/>
</dbReference>
<feature type="compositionally biased region" description="Low complexity" evidence="4">
    <location>
        <begin position="272"/>
        <end position="295"/>
    </location>
</feature>
<reference evidence="6 7" key="1">
    <citation type="submission" date="2021-01" db="EMBL/GenBank/DDBJ databases">
        <title>Whole genome shotgun sequence of Microbispora amethystogenes NBRC 101907.</title>
        <authorList>
            <person name="Komaki H."/>
            <person name="Tamura T."/>
        </authorList>
    </citation>
    <scope>NUCLEOTIDE SEQUENCE [LARGE SCALE GENOMIC DNA]</scope>
    <source>
        <strain evidence="6 7">NBRC 101907</strain>
    </source>
</reference>
<feature type="compositionally biased region" description="Basic and acidic residues" evidence="4">
    <location>
        <begin position="257"/>
        <end position="271"/>
    </location>
</feature>
<dbReference type="SUPFAM" id="SSF100939">
    <property type="entry name" value="SPOC domain-like"/>
    <property type="match status" value="1"/>
</dbReference>
<accession>A0ABQ4FGY4</accession>
<dbReference type="PANTHER" id="PTHR41251">
    <property type="entry name" value="NON-HOMOLOGOUS END JOINING PROTEIN KU"/>
    <property type="match status" value="1"/>
</dbReference>
<dbReference type="Pfam" id="PF02735">
    <property type="entry name" value="Ku"/>
    <property type="match status" value="1"/>
</dbReference>
<dbReference type="InterPro" id="IPR009187">
    <property type="entry name" value="Prok_Ku"/>
</dbReference>
<dbReference type="NCBIfam" id="TIGR02772">
    <property type="entry name" value="Ku_bact"/>
    <property type="match status" value="1"/>
</dbReference>
<dbReference type="Gene3D" id="2.40.290.10">
    <property type="match status" value="1"/>
</dbReference>
<evidence type="ECO:0000259" key="5">
    <source>
        <dbReference type="SMART" id="SM00559"/>
    </source>
</evidence>
<feature type="domain" description="Ku" evidence="5">
    <location>
        <begin position="52"/>
        <end position="180"/>
    </location>
</feature>
<evidence type="ECO:0000256" key="2">
    <source>
        <dbReference type="ARBA" id="ARBA00023172"/>
    </source>
</evidence>
<keyword evidence="3" id="KW-0227">DNA damage</keyword>
<protein>
    <recommendedName>
        <fullName evidence="3">Non-homologous end joining protein Ku</fullName>
    </recommendedName>
</protein>
<dbReference type="HAMAP" id="MF_01875">
    <property type="entry name" value="Prokaryotic_Ku"/>
    <property type="match status" value="1"/>
</dbReference>
<feature type="region of interest" description="Disordered" evidence="4">
    <location>
        <begin position="257"/>
        <end position="322"/>
    </location>
</feature>
<evidence type="ECO:0000256" key="3">
    <source>
        <dbReference type="HAMAP-Rule" id="MF_01875"/>
    </source>
</evidence>
<evidence type="ECO:0000313" key="6">
    <source>
        <dbReference type="EMBL" id="GIH34043.1"/>
    </source>
</evidence>
<proteinExistence type="inferred from homology"/>
<gene>
    <name evidence="3 6" type="primary">ku</name>
    <name evidence="6" type="ORF">Mam01_42070</name>
</gene>
<dbReference type="PANTHER" id="PTHR41251:SF1">
    <property type="entry name" value="NON-HOMOLOGOUS END JOINING PROTEIN KU"/>
    <property type="match status" value="1"/>
</dbReference>
<dbReference type="Proteomes" id="UP000651728">
    <property type="component" value="Unassembled WGS sequence"/>
</dbReference>
<dbReference type="PIRSF" id="PIRSF006493">
    <property type="entry name" value="Prok_Ku"/>
    <property type="match status" value="1"/>
</dbReference>